<dbReference type="InterPro" id="IPR023365">
    <property type="entry name" value="Sortase_dom-sf"/>
</dbReference>
<dbReference type="InterPro" id="IPR005754">
    <property type="entry name" value="Sortase"/>
</dbReference>
<organism evidence="3 4">
    <name type="scientific">Candidatus Amesbacteria bacterium GW2011_GWC2_45_19</name>
    <dbReference type="NCBI Taxonomy" id="1618366"/>
    <lineage>
        <taxon>Bacteria</taxon>
        <taxon>Candidatus Amesiibacteriota</taxon>
    </lineage>
</organism>
<dbReference type="Proteomes" id="UP000034264">
    <property type="component" value="Unassembled WGS sequence"/>
</dbReference>
<evidence type="ECO:0000313" key="3">
    <source>
        <dbReference type="EMBL" id="KKU03462.1"/>
    </source>
</evidence>
<proteinExistence type="predicted"/>
<name>A0A0G1M5Q0_9BACT</name>
<keyword evidence="2" id="KW-0812">Transmembrane</keyword>
<dbReference type="Gene3D" id="2.40.260.10">
    <property type="entry name" value="Sortase"/>
    <property type="match status" value="1"/>
</dbReference>
<evidence type="ECO:0000256" key="1">
    <source>
        <dbReference type="ARBA" id="ARBA00022801"/>
    </source>
</evidence>
<feature type="transmembrane region" description="Helical" evidence="2">
    <location>
        <begin position="9"/>
        <end position="28"/>
    </location>
</feature>
<reference evidence="3 4" key="1">
    <citation type="journal article" date="2015" name="Nature">
        <title>rRNA introns, odd ribosomes, and small enigmatic genomes across a large radiation of phyla.</title>
        <authorList>
            <person name="Brown C.T."/>
            <person name="Hug L.A."/>
            <person name="Thomas B.C."/>
            <person name="Sharon I."/>
            <person name="Castelle C.J."/>
            <person name="Singh A."/>
            <person name="Wilkins M.J."/>
            <person name="Williams K.H."/>
            <person name="Banfield J.F."/>
        </authorList>
    </citation>
    <scope>NUCLEOTIDE SEQUENCE [LARGE SCALE GENOMIC DNA]</scope>
</reference>
<dbReference type="AlphaFoldDB" id="A0A0G1M5Q0"/>
<keyword evidence="2" id="KW-1133">Transmembrane helix</keyword>
<keyword evidence="2" id="KW-0472">Membrane</keyword>
<dbReference type="EMBL" id="LCKS01000001">
    <property type="protein sequence ID" value="KKU03462.1"/>
    <property type="molecule type" value="Genomic_DNA"/>
</dbReference>
<evidence type="ECO:0000313" key="4">
    <source>
        <dbReference type="Proteomes" id="UP000034264"/>
    </source>
</evidence>
<sequence>MRTRRQSRHLVRMAVGIVIVVFSIWYLGYSQGVLSFKTTPRETVKTVRSSPPAELKIPNAKIDLRLDGGIIENGIWQISAKGGSYLVTGAYPGEGGNIIIYGHNKWNILGRLKTVTKGQAIILVTQEGKEHKYQVENVMVVSPNEIEVVEPRNNEILTIYTCTGFLDRLRFVVVATPIDSEIQKPQ</sequence>
<gene>
    <name evidence="3" type="ORF">UX05_C0001G0091</name>
</gene>
<protein>
    <submittedName>
        <fullName evidence="3">Peptidase C60, sortase A and B</fullName>
    </submittedName>
</protein>
<dbReference type="GO" id="GO:0016787">
    <property type="term" value="F:hydrolase activity"/>
    <property type="evidence" value="ECO:0007669"/>
    <property type="project" value="UniProtKB-KW"/>
</dbReference>
<accession>A0A0G1M5Q0</accession>
<dbReference type="Pfam" id="PF04203">
    <property type="entry name" value="Sortase"/>
    <property type="match status" value="1"/>
</dbReference>
<dbReference type="SUPFAM" id="SSF63817">
    <property type="entry name" value="Sortase"/>
    <property type="match status" value="1"/>
</dbReference>
<keyword evidence="1" id="KW-0378">Hydrolase</keyword>
<evidence type="ECO:0000256" key="2">
    <source>
        <dbReference type="SAM" id="Phobius"/>
    </source>
</evidence>
<comment type="caution">
    <text evidence="3">The sequence shown here is derived from an EMBL/GenBank/DDBJ whole genome shotgun (WGS) entry which is preliminary data.</text>
</comment>